<organism evidence="7 8">
    <name type="scientific">Exiguobacterium aurantiacum</name>
    <dbReference type="NCBI Taxonomy" id="33987"/>
    <lineage>
        <taxon>Bacteria</taxon>
        <taxon>Bacillati</taxon>
        <taxon>Bacillota</taxon>
        <taxon>Bacilli</taxon>
        <taxon>Bacillales</taxon>
        <taxon>Bacillales Family XII. Incertae Sedis</taxon>
        <taxon>Exiguobacterium</taxon>
    </lineage>
</organism>
<dbReference type="SMART" id="SM00287">
    <property type="entry name" value="SH3b"/>
    <property type="match status" value="4"/>
</dbReference>
<accession>A0ABY5FPY5</accession>
<dbReference type="PANTHER" id="PTHR47053">
    <property type="entry name" value="MUREIN DD-ENDOPEPTIDASE MEPH-RELATED"/>
    <property type="match status" value="1"/>
</dbReference>
<keyword evidence="4" id="KW-0788">Thiol protease</keyword>
<dbReference type="Pfam" id="PF00877">
    <property type="entry name" value="NLPC_P60"/>
    <property type="match status" value="1"/>
</dbReference>
<evidence type="ECO:0000256" key="2">
    <source>
        <dbReference type="ARBA" id="ARBA00022670"/>
    </source>
</evidence>
<dbReference type="InterPro" id="IPR038765">
    <property type="entry name" value="Papain-like_cys_pep_sf"/>
</dbReference>
<dbReference type="PANTHER" id="PTHR47053:SF1">
    <property type="entry name" value="MUREIN DD-ENDOPEPTIDASE MEPH-RELATED"/>
    <property type="match status" value="1"/>
</dbReference>
<evidence type="ECO:0000256" key="3">
    <source>
        <dbReference type="ARBA" id="ARBA00022801"/>
    </source>
</evidence>
<dbReference type="Gene3D" id="2.30.30.40">
    <property type="entry name" value="SH3 Domains"/>
    <property type="match status" value="1"/>
</dbReference>
<sequence length="683" mass="75788">MYKRLFSLLLLFSFLLVASVSAEATTRLIKADTPLLVSIEDSDSLVTLLKGTAVTVLDRSDTHAHVSVGEQTGYVPNEVLVEPVTKTVIAETDLLDEAGNAVESLSYGATVSVYDLGDEATLVRVVGETARFVQRAALADTAPPLLKETRYVKSKADLYASPRTGPVVGQLPLGQTVTVFGQTNGYFRIQSGDRYRYVPARALSSRPVKTTERYISKDTSLYADATQSTRVGTVKRGQRISIYGQVGSRSRVFTGGQYRFVQTSHTSTTKPAPLKTGQRYITKNATLYSESFKQIGTLKRGSLVNIYGTYGKYTRVFTGGQYRFVATSLTSTKKPPLYDATGKRYVKFDDVEVYQTTSTFSKKVAHFNRGRLIETYGTSGYYTRVKIGTSYRFVATAYLSLNKPLPKPKVGTVFYTQLSGTPYFSSDIAYTRPAGQLARGAKLVGIRSIDADFWQVRLASGKKVYVLNPYIATTKPKAIEKSAVSVKAHYYTFKQTPFYANPFDTKPIGYLDTNRRLYPRSLHGDSYLIQDSWRPVYVKKQDIRVKSDPLLASRGNTQAERMIAAAAKHLGTPYTWGSQSPLNGGFDCSGLIHYATNQAGKIGGRTNVSGYWQSNHFKNRRTNISSGKRGDIIFFHGTYRNGPSHIGIMLDKETFIHAGGEMLQINSIHDPQWRPHFLGYKSL</sequence>
<gene>
    <name evidence="7" type="ORF">NMQ00_03655</name>
</gene>
<evidence type="ECO:0000259" key="6">
    <source>
        <dbReference type="PROSITE" id="PS51935"/>
    </source>
</evidence>
<dbReference type="Proteomes" id="UP001060325">
    <property type="component" value="Chromosome"/>
</dbReference>
<feature type="domain" description="NlpC/P60" evidence="6">
    <location>
        <begin position="556"/>
        <end position="683"/>
    </location>
</feature>
<keyword evidence="8" id="KW-1185">Reference proteome</keyword>
<dbReference type="PROSITE" id="PS51935">
    <property type="entry name" value="NLPC_P60"/>
    <property type="match status" value="1"/>
</dbReference>
<evidence type="ECO:0000256" key="1">
    <source>
        <dbReference type="ARBA" id="ARBA00007074"/>
    </source>
</evidence>
<dbReference type="Pfam" id="PF08239">
    <property type="entry name" value="SH3_3"/>
    <property type="match status" value="1"/>
</dbReference>
<evidence type="ECO:0000256" key="5">
    <source>
        <dbReference type="SAM" id="SignalP"/>
    </source>
</evidence>
<dbReference type="Gene3D" id="3.90.1720.10">
    <property type="entry name" value="endopeptidase domain like (from Nostoc punctiforme)"/>
    <property type="match status" value="1"/>
</dbReference>
<reference evidence="7" key="1">
    <citation type="submission" date="2022-07" db="EMBL/GenBank/DDBJ databases">
        <title>Complete genome of CX2.</title>
        <authorList>
            <person name="Cao G."/>
        </authorList>
    </citation>
    <scope>NUCLEOTIDE SEQUENCE</scope>
    <source>
        <strain evidence="7">CX2</strain>
    </source>
</reference>
<feature type="signal peptide" evidence="5">
    <location>
        <begin position="1"/>
        <end position="22"/>
    </location>
</feature>
<dbReference type="InterPro" id="IPR000064">
    <property type="entry name" value="NLP_P60_dom"/>
</dbReference>
<evidence type="ECO:0000256" key="4">
    <source>
        <dbReference type="ARBA" id="ARBA00022807"/>
    </source>
</evidence>
<dbReference type="InterPro" id="IPR003646">
    <property type="entry name" value="SH3-like_bac-type"/>
</dbReference>
<evidence type="ECO:0000313" key="7">
    <source>
        <dbReference type="EMBL" id="UTT43611.1"/>
    </source>
</evidence>
<comment type="similarity">
    <text evidence="1">Belongs to the peptidase C40 family.</text>
</comment>
<keyword evidence="5" id="KW-0732">Signal</keyword>
<dbReference type="InterPro" id="IPR051202">
    <property type="entry name" value="Peptidase_C40"/>
</dbReference>
<protein>
    <submittedName>
        <fullName evidence="7">NlpC/P60 family protein</fullName>
    </submittedName>
</protein>
<proteinExistence type="inferred from homology"/>
<name>A0ABY5FPY5_9BACL</name>
<dbReference type="RefSeq" id="WP_255177979.1">
    <property type="nucleotide sequence ID" value="NZ_CP101462.1"/>
</dbReference>
<dbReference type="EMBL" id="CP101462">
    <property type="protein sequence ID" value="UTT43611.1"/>
    <property type="molecule type" value="Genomic_DNA"/>
</dbReference>
<feature type="chain" id="PRO_5046525685" evidence="5">
    <location>
        <begin position="23"/>
        <end position="683"/>
    </location>
</feature>
<dbReference type="SUPFAM" id="SSF54001">
    <property type="entry name" value="Cysteine proteinases"/>
    <property type="match status" value="1"/>
</dbReference>
<keyword evidence="2" id="KW-0645">Protease</keyword>
<keyword evidence="3" id="KW-0378">Hydrolase</keyword>
<evidence type="ECO:0000313" key="8">
    <source>
        <dbReference type="Proteomes" id="UP001060325"/>
    </source>
</evidence>